<evidence type="ECO:0000313" key="1">
    <source>
        <dbReference type="EMBL" id="MBD8046744.1"/>
    </source>
</evidence>
<sequence>MNKLIDFLPPEIANIEEFKQITSTEDKELQLLEKGQQRILNENFIDKATEYGVKKYETLFKIRANSLNESLEFRKLRLKNRKLDKVPFSYNFLSNKLKNLFGEGNYKLEVVNNEYVLKVEINTFDWNMFNEIIDNFRYIIPCNMILNSTLVQKIKSPVYIGACMTTGEEITVYPYSPKAIETKAKLNIALSNNSCIEEITIYPRREEI</sequence>
<dbReference type="Pfam" id="PF10076">
    <property type="entry name" value="Phage_Mu_Gp48"/>
    <property type="match status" value="1"/>
</dbReference>
<reference evidence="1 2" key="1">
    <citation type="submission" date="2020-08" db="EMBL/GenBank/DDBJ databases">
        <title>A Genomic Blueprint of the Chicken Gut Microbiome.</title>
        <authorList>
            <person name="Gilroy R."/>
            <person name="Ravi A."/>
            <person name="Getino M."/>
            <person name="Pursley I."/>
            <person name="Horton D.L."/>
            <person name="Alikhan N.-F."/>
            <person name="Baker D."/>
            <person name="Gharbi K."/>
            <person name="Hall N."/>
            <person name="Watson M."/>
            <person name="Adriaenssens E.M."/>
            <person name="Foster-Nyarko E."/>
            <person name="Jarju S."/>
            <person name="Secka A."/>
            <person name="Antonio M."/>
            <person name="Oren A."/>
            <person name="Chaudhuri R."/>
            <person name="La Ragione R.M."/>
            <person name="Hildebrand F."/>
            <person name="Pallen M.J."/>
        </authorList>
    </citation>
    <scope>NUCLEOTIDE SEQUENCE [LARGE SCALE GENOMIC DNA]</scope>
    <source>
        <strain evidence="1 2">N37</strain>
    </source>
</reference>
<name>A0ABR8YR97_9CLOT</name>
<keyword evidence="2" id="KW-1185">Reference proteome</keyword>
<evidence type="ECO:0000313" key="2">
    <source>
        <dbReference type="Proteomes" id="UP000627166"/>
    </source>
</evidence>
<dbReference type="EMBL" id="JACSQB010000048">
    <property type="protein sequence ID" value="MBD8046744.1"/>
    <property type="molecule type" value="Genomic_DNA"/>
</dbReference>
<dbReference type="RefSeq" id="WP_191739717.1">
    <property type="nucleotide sequence ID" value="NZ_JACSQB010000048.1"/>
</dbReference>
<dbReference type="Proteomes" id="UP000627166">
    <property type="component" value="Unassembled WGS sequence"/>
</dbReference>
<protein>
    <submittedName>
        <fullName evidence="1">DUF2313 domain-containing protein</fullName>
    </submittedName>
</protein>
<accession>A0ABR8YR97</accession>
<comment type="caution">
    <text evidence="1">The sequence shown here is derived from an EMBL/GenBank/DDBJ whole genome shotgun (WGS) entry which is preliminary data.</text>
</comment>
<dbReference type="InterPro" id="IPR018755">
    <property type="entry name" value="Phage_Mu_Gp48"/>
</dbReference>
<proteinExistence type="predicted"/>
<organism evidence="1 2">
    <name type="scientific">Clostridium faecium</name>
    <dbReference type="NCBI Taxonomy" id="2762223"/>
    <lineage>
        <taxon>Bacteria</taxon>
        <taxon>Bacillati</taxon>
        <taxon>Bacillota</taxon>
        <taxon>Clostridia</taxon>
        <taxon>Eubacteriales</taxon>
        <taxon>Clostridiaceae</taxon>
        <taxon>Clostridium</taxon>
    </lineage>
</organism>
<gene>
    <name evidence="1" type="ORF">H9637_06755</name>
</gene>